<dbReference type="InterPro" id="IPR036397">
    <property type="entry name" value="RNaseH_sf"/>
</dbReference>
<proteinExistence type="predicted"/>
<dbReference type="GO" id="GO:0015074">
    <property type="term" value="P:DNA integration"/>
    <property type="evidence" value="ECO:0007669"/>
    <property type="project" value="InterPro"/>
</dbReference>
<comment type="caution">
    <text evidence="2">The sequence shown here is derived from an EMBL/GenBank/DDBJ whole genome shotgun (WGS) entry which is preliminary data.</text>
</comment>
<evidence type="ECO:0000259" key="1">
    <source>
        <dbReference type="Pfam" id="PF13683"/>
    </source>
</evidence>
<dbReference type="GO" id="GO:0003676">
    <property type="term" value="F:nucleic acid binding"/>
    <property type="evidence" value="ECO:0007669"/>
    <property type="project" value="InterPro"/>
</dbReference>
<dbReference type="InterPro" id="IPR012337">
    <property type="entry name" value="RNaseH-like_sf"/>
</dbReference>
<evidence type="ECO:0000313" key="3">
    <source>
        <dbReference type="Proteomes" id="UP000230553"/>
    </source>
</evidence>
<dbReference type="SUPFAM" id="SSF53098">
    <property type="entry name" value="Ribonuclease H-like"/>
    <property type="match status" value="1"/>
</dbReference>
<dbReference type="Pfam" id="PF13683">
    <property type="entry name" value="rve_3"/>
    <property type="match status" value="1"/>
</dbReference>
<gene>
    <name evidence="2" type="ORF">COY31_01745</name>
</gene>
<evidence type="ECO:0000313" key="2">
    <source>
        <dbReference type="EMBL" id="PIZ44834.1"/>
    </source>
</evidence>
<organism evidence="2 3">
    <name type="scientific">Candidatus Wolfebacteria bacterium CG_4_10_14_0_2_um_filter_39_18</name>
    <dbReference type="NCBI Taxonomy" id="1975061"/>
    <lineage>
        <taxon>Bacteria</taxon>
        <taxon>Candidatus Wolfeibacteriota</taxon>
    </lineage>
</organism>
<dbReference type="Proteomes" id="UP000230553">
    <property type="component" value="Unassembled WGS sequence"/>
</dbReference>
<protein>
    <recommendedName>
        <fullName evidence="1">Integrase catalytic domain-containing protein</fullName>
    </recommendedName>
</protein>
<name>A0A2M7TFU7_9BACT</name>
<dbReference type="AlphaFoldDB" id="A0A2M7TFU7"/>
<sequence length="91" mass="10468">MSTAKLKALTIQISTTKKLFYNERFNRTIQEEFVDLGNFTIEVPKFNEKLAGWLIEYNFKRPHQALGYQTPIAVACQNPHLSTMCPSSTRT</sequence>
<reference evidence="3" key="1">
    <citation type="submission" date="2017-09" db="EMBL/GenBank/DDBJ databases">
        <title>Depth-based differentiation of microbial function through sediment-hosted aquifers and enrichment of novel symbionts in the deep terrestrial subsurface.</title>
        <authorList>
            <person name="Probst A.J."/>
            <person name="Ladd B."/>
            <person name="Jarett J.K."/>
            <person name="Geller-Mcgrath D.E."/>
            <person name="Sieber C.M.K."/>
            <person name="Emerson J.B."/>
            <person name="Anantharaman K."/>
            <person name="Thomas B.C."/>
            <person name="Malmstrom R."/>
            <person name="Stieglmeier M."/>
            <person name="Klingl A."/>
            <person name="Woyke T."/>
            <person name="Ryan C.M."/>
            <person name="Banfield J.F."/>
        </authorList>
    </citation>
    <scope>NUCLEOTIDE SEQUENCE [LARGE SCALE GENOMIC DNA]</scope>
</reference>
<feature type="domain" description="Integrase catalytic" evidence="1">
    <location>
        <begin position="21"/>
        <end position="71"/>
    </location>
</feature>
<dbReference type="InterPro" id="IPR001584">
    <property type="entry name" value="Integrase_cat-core"/>
</dbReference>
<dbReference type="EMBL" id="PFNM01000035">
    <property type="protein sequence ID" value="PIZ44834.1"/>
    <property type="molecule type" value="Genomic_DNA"/>
</dbReference>
<dbReference type="Gene3D" id="3.30.420.10">
    <property type="entry name" value="Ribonuclease H-like superfamily/Ribonuclease H"/>
    <property type="match status" value="1"/>
</dbReference>
<accession>A0A2M7TFU7</accession>